<sequence length="346" mass="37048">MVVLDLWGVKRTVRTVVLMTNAANEEQTSATRRTALRGLGLAAGGIPLAVGLGASPAAADPRRGITTYVLVHGTHSAGAFWTPIARELTLRGHRVVMVDQPLHGAEAFVPESYQRQDLKAMADEPSPLKGLGLDDYEARVTGIVRRAARNGPVVLVGHSLGGVSVSRVGNAVPHLLHHICYMAAFCPSRVLPTADACTAAPENANAVSPVELMVGDPDRLGVLRLNFRTGDRRQLALLKEMICADLPDTDFRRLLAGMQTDEPIAAYAGRAVGRAGSWGRIPRTYLRFGKDRTIATALQDRMIAEADVLTPGNRFRVHNFADASHAGPLDPTPITEVLDTLAGQKA</sequence>
<keyword evidence="3" id="KW-1185">Reference proteome</keyword>
<name>A0ABW2CN42_9ACTN</name>
<dbReference type="InterPro" id="IPR029058">
    <property type="entry name" value="AB_hydrolase_fold"/>
</dbReference>
<dbReference type="Pfam" id="PF12697">
    <property type="entry name" value="Abhydrolase_6"/>
    <property type="match status" value="1"/>
</dbReference>
<reference evidence="3" key="1">
    <citation type="journal article" date="2019" name="Int. J. Syst. Evol. Microbiol.">
        <title>The Global Catalogue of Microorganisms (GCM) 10K type strain sequencing project: providing services to taxonomists for standard genome sequencing and annotation.</title>
        <authorList>
            <consortium name="The Broad Institute Genomics Platform"/>
            <consortium name="The Broad Institute Genome Sequencing Center for Infectious Disease"/>
            <person name="Wu L."/>
            <person name="Ma J."/>
        </authorList>
    </citation>
    <scope>NUCLEOTIDE SEQUENCE [LARGE SCALE GENOMIC DNA]</scope>
    <source>
        <strain evidence="3">JCM 3369</strain>
    </source>
</reference>
<protein>
    <submittedName>
        <fullName evidence="2">Alpha/beta hydrolase</fullName>
    </submittedName>
</protein>
<accession>A0ABW2CN42</accession>
<comment type="caution">
    <text evidence="2">The sequence shown here is derived from an EMBL/GenBank/DDBJ whole genome shotgun (WGS) entry which is preliminary data.</text>
</comment>
<dbReference type="Gene3D" id="3.40.50.1820">
    <property type="entry name" value="alpha/beta hydrolase"/>
    <property type="match status" value="1"/>
</dbReference>
<organism evidence="2 3">
    <name type="scientific">Actinomadura yumaensis</name>
    <dbReference type="NCBI Taxonomy" id="111807"/>
    <lineage>
        <taxon>Bacteria</taxon>
        <taxon>Bacillati</taxon>
        <taxon>Actinomycetota</taxon>
        <taxon>Actinomycetes</taxon>
        <taxon>Streptosporangiales</taxon>
        <taxon>Thermomonosporaceae</taxon>
        <taxon>Actinomadura</taxon>
    </lineage>
</organism>
<evidence type="ECO:0000313" key="2">
    <source>
        <dbReference type="EMBL" id="MFC6882081.1"/>
    </source>
</evidence>
<gene>
    <name evidence="2" type="ORF">ACFQKB_20175</name>
</gene>
<proteinExistence type="predicted"/>
<dbReference type="EMBL" id="JBHSXS010000011">
    <property type="protein sequence ID" value="MFC6882081.1"/>
    <property type="molecule type" value="Genomic_DNA"/>
</dbReference>
<dbReference type="InterPro" id="IPR045889">
    <property type="entry name" value="MES/HNL"/>
</dbReference>
<dbReference type="SUPFAM" id="SSF53474">
    <property type="entry name" value="alpha/beta-Hydrolases"/>
    <property type="match status" value="1"/>
</dbReference>
<dbReference type="Proteomes" id="UP001596380">
    <property type="component" value="Unassembled WGS sequence"/>
</dbReference>
<evidence type="ECO:0000259" key="1">
    <source>
        <dbReference type="Pfam" id="PF12697"/>
    </source>
</evidence>
<dbReference type="GO" id="GO:0016787">
    <property type="term" value="F:hydrolase activity"/>
    <property type="evidence" value="ECO:0007669"/>
    <property type="project" value="UniProtKB-KW"/>
</dbReference>
<dbReference type="PANTHER" id="PTHR10992:SF1086">
    <property type="entry name" value="AB HYDROLASE-1 DOMAIN-CONTAINING PROTEIN"/>
    <property type="match status" value="1"/>
</dbReference>
<dbReference type="InterPro" id="IPR000073">
    <property type="entry name" value="AB_hydrolase_1"/>
</dbReference>
<evidence type="ECO:0000313" key="3">
    <source>
        <dbReference type="Proteomes" id="UP001596380"/>
    </source>
</evidence>
<dbReference type="PANTHER" id="PTHR10992">
    <property type="entry name" value="METHYLESTERASE FAMILY MEMBER"/>
    <property type="match status" value="1"/>
</dbReference>
<keyword evidence="2" id="KW-0378">Hydrolase</keyword>
<dbReference type="RefSeq" id="WP_206681548.1">
    <property type="nucleotide sequence ID" value="NZ_JBHSXE010000001.1"/>
</dbReference>
<feature type="domain" description="AB hydrolase-1" evidence="1">
    <location>
        <begin position="69"/>
        <end position="337"/>
    </location>
</feature>